<proteinExistence type="predicted"/>
<gene>
    <name evidence="3" type="ORF">ACFQ2J_03730</name>
</gene>
<protein>
    <submittedName>
        <fullName evidence="3">Small acid-soluble spore protein P</fullName>
    </submittedName>
</protein>
<evidence type="ECO:0000256" key="1">
    <source>
        <dbReference type="ARBA" id="ARBA00022969"/>
    </source>
</evidence>
<feature type="region of interest" description="Disordered" evidence="2">
    <location>
        <begin position="1"/>
        <end position="45"/>
    </location>
</feature>
<reference evidence="4" key="1">
    <citation type="journal article" date="2019" name="Int. J. Syst. Evol. Microbiol.">
        <title>The Global Catalogue of Microorganisms (GCM) 10K type strain sequencing project: providing services to taxonomists for standard genome sequencing and annotation.</title>
        <authorList>
            <consortium name="The Broad Institute Genomics Platform"/>
            <consortium name="The Broad Institute Genome Sequencing Center for Infectious Disease"/>
            <person name="Wu L."/>
            <person name="Ma J."/>
        </authorList>
    </citation>
    <scope>NUCLEOTIDE SEQUENCE [LARGE SCALE GENOMIC DNA]</scope>
    <source>
        <strain evidence="4">CCUG 56607</strain>
    </source>
</reference>
<evidence type="ECO:0000256" key="2">
    <source>
        <dbReference type="SAM" id="MobiDB-lite"/>
    </source>
</evidence>
<comment type="caution">
    <text evidence="3">The sequence shown here is derived from an EMBL/GenBank/DDBJ whole genome shotgun (WGS) entry which is preliminary data.</text>
</comment>
<keyword evidence="1" id="KW-0749">Sporulation</keyword>
<feature type="compositionally biased region" description="Basic and acidic residues" evidence="2">
    <location>
        <begin position="7"/>
        <end position="18"/>
    </location>
</feature>
<dbReference type="Pfam" id="PF08179">
    <property type="entry name" value="SspP"/>
    <property type="match status" value="1"/>
</dbReference>
<evidence type="ECO:0000313" key="3">
    <source>
        <dbReference type="EMBL" id="MFD1018302.1"/>
    </source>
</evidence>
<keyword evidence="4" id="KW-1185">Reference proteome</keyword>
<dbReference type="InterPro" id="IPR012614">
    <property type="entry name" value="SASP_SspP"/>
</dbReference>
<feature type="compositionally biased region" description="Basic residues" evidence="2">
    <location>
        <begin position="25"/>
        <end position="45"/>
    </location>
</feature>
<organism evidence="3 4">
    <name type="scientific">Thalassobacillus hwangdonensis</name>
    <dbReference type="NCBI Taxonomy" id="546108"/>
    <lineage>
        <taxon>Bacteria</taxon>
        <taxon>Bacillati</taxon>
        <taxon>Bacillota</taxon>
        <taxon>Bacilli</taxon>
        <taxon>Bacillales</taxon>
        <taxon>Bacillaceae</taxon>
        <taxon>Thalassobacillus</taxon>
    </lineage>
</organism>
<dbReference type="EMBL" id="JBHTKL010000001">
    <property type="protein sequence ID" value="MFD1018302.1"/>
    <property type="molecule type" value="Genomic_DNA"/>
</dbReference>
<evidence type="ECO:0000313" key="4">
    <source>
        <dbReference type="Proteomes" id="UP001596990"/>
    </source>
</evidence>
<dbReference type="RefSeq" id="WP_386058340.1">
    <property type="nucleotide sequence ID" value="NZ_JBHTKL010000001.1"/>
</dbReference>
<sequence length="45" mass="5311">MLRKKGERIMTKSNKEKQPNQPMKGSKKVKNQNHSRQKKHASHDL</sequence>
<dbReference type="Proteomes" id="UP001596990">
    <property type="component" value="Unassembled WGS sequence"/>
</dbReference>
<name>A0ABW3KXM2_9BACI</name>
<accession>A0ABW3KXM2</accession>